<name>A0A0V0QJT2_PSEPJ</name>
<dbReference type="EMBL" id="LDAU01000154">
    <property type="protein sequence ID" value="KRX02503.1"/>
    <property type="molecule type" value="Genomic_DNA"/>
</dbReference>
<evidence type="ECO:0000256" key="2">
    <source>
        <dbReference type="SAM" id="MobiDB-lite"/>
    </source>
</evidence>
<dbReference type="InParanoid" id="A0A0V0QJT2"/>
<feature type="compositionally biased region" description="Low complexity" evidence="2">
    <location>
        <begin position="236"/>
        <end position="250"/>
    </location>
</feature>
<comment type="caution">
    <text evidence="3">The sequence shown here is derived from an EMBL/GenBank/DDBJ whole genome shotgun (WGS) entry which is preliminary data.</text>
</comment>
<accession>A0A0V0QJT2</accession>
<sequence length="268" mass="31792">MDSVKLSVDGADQIEQEDQINQNFNPQLAQENFEKVFRIGNGELDKVNEVQVMNGVYFTDYRNPQQKLSQKLQNLENQKCFQEIQQSEQLLKMKRNKKKYNAKEINNLLILEENYEQFESEIQGFKESIKIIMEEEENFIEDKIYVDAIQENFSVIDDRYQFLLEIIDQILVLDSGHSLMDKIPELKKEKENNLKEEQKFYIMLDEHNNEIAKKILEKFGNTKEEAQQKIKDDNNNKNSEQQNNEQLEQNSHIQNNMDVDQNENGMLL</sequence>
<reference evidence="3 4" key="1">
    <citation type="journal article" date="2015" name="Sci. Rep.">
        <title>Genome of the facultative scuticociliatosis pathogen Pseudocohnilembus persalinus provides insight into its virulence through horizontal gene transfer.</title>
        <authorList>
            <person name="Xiong J."/>
            <person name="Wang G."/>
            <person name="Cheng J."/>
            <person name="Tian M."/>
            <person name="Pan X."/>
            <person name="Warren A."/>
            <person name="Jiang C."/>
            <person name="Yuan D."/>
            <person name="Miao W."/>
        </authorList>
    </citation>
    <scope>NUCLEOTIDE SEQUENCE [LARGE SCALE GENOMIC DNA]</scope>
    <source>
        <strain evidence="3">36N120E</strain>
    </source>
</reference>
<evidence type="ECO:0000313" key="3">
    <source>
        <dbReference type="EMBL" id="KRX02503.1"/>
    </source>
</evidence>
<proteinExistence type="predicted"/>
<feature type="region of interest" description="Disordered" evidence="2">
    <location>
        <begin position="223"/>
        <end position="268"/>
    </location>
</feature>
<protein>
    <submittedName>
        <fullName evidence="3">Uncharacterized protein</fullName>
    </submittedName>
</protein>
<organism evidence="3 4">
    <name type="scientific">Pseudocohnilembus persalinus</name>
    <name type="common">Ciliate</name>
    <dbReference type="NCBI Taxonomy" id="266149"/>
    <lineage>
        <taxon>Eukaryota</taxon>
        <taxon>Sar</taxon>
        <taxon>Alveolata</taxon>
        <taxon>Ciliophora</taxon>
        <taxon>Intramacronucleata</taxon>
        <taxon>Oligohymenophorea</taxon>
        <taxon>Scuticociliatia</taxon>
        <taxon>Philasterida</taxon>
        <taxon>Pseudocohnilembidae</taxon>
        <taxon>Pseudocohnilembus</taxon>
    </lineage>
</organism>
<feature type="compositionally biased region" description="Polar residues" evidence="2">
    <location>
        <begin position="251"/>
        <end position="268"/>
    </location>
</feature>
<keyword evidence="1" id="KW-0175">Coiled coil</keyword>
<evidence type="ECO:0000313" key="4">
    <source>
        <dbReference type="Proteomes" id="UP000054937"/>
    </source>
</evidence>
<dbReference type="Proteomes" id="UP000054937">
    <property type="component" value="Unassembled WGS sequence"/>
</dbReference>
<dbReference type="AlphaFoldDB" id="A0A0V0QJT2"/>
<feature type="coiled-coil region" evidence="1">
    <location>
        <begin position="101"/>
        <end position="135"/>
    </location>
</feature>
<feature type="compositionally biased region" description="Basic and acidic residues" evidence="2">
    <location>
        <begin position="223"/>
        <end position="235"/>
    </location>
</feature>
<evidence type="ECO:0000256" key="1">
    <source>
        <dbReference type="SAM" id="Coils"/>
    </source>
</evidence>
<dbReference type="OMA" id="KEIDPCC"/>
<keyword evidence="4" id="KW-1185">Reference proteome</keyword>
<gene>
    <name evidence="3" type="ORF">PPERSA_11843</name>
</gene>